<evidence type="ECO:0000256" key="4">
    <source>
        <dbReference type="ARBA" id="ARBA00022833"/>
    </source>
</evidence>
<evidence type="ECO:0000259" key="8">
    <source>
        <dbReference type="PROSITE" id="PS51864"/>
    </source>
</evidence>
<feature type="domain" description="Peptidase M12A" evidence="8">
    <location>
        <begin position="106"/>
        <end position="242"/>
    </location>
</feature>
<name>A0A915CSA0_9BILA</name>
<keyword evidence="9" id="KW-1185">Reference proteome</keyword>
<proteinExistence type="predicted"/>
<keyword evidence="3 7" id="KW-0378">Hydrolase</keyword>
<dbReference type="InterPro" id="IPR001506">
    <property type="entry name" value="Peptidase_M12A"/>
</dbReference>
<dbReference type="AlphaFoldDB" id="A0A915CSA0"/>
<dbReference type="PROSITE" id="PS51864">
    <property type="entry name" value="ASTACIN"/>
    <property type="match status" value="1"/>
</dbReference>
<dbReference type="InterPro" id="IPR006026">
    <property type="entry name" value="Peptidase_Metallo"/>
</dbReference>
<feature type="binding site" evidence="7">
    <location>
        <position position="109"/>
    </location>
    <ligand>
        <name>Zn(2+)</name>
        <dbReference type="ChEBI" id="CHEBI:29105"/>
        <note>catalytic</note>
    </ligand>
</feature>
<evidence type="ECO:0000256" key="6">
    <source>
        <dbReference type="ARBA" id="ARBA00023157"/>
    </source>
</evidence>
<keyword evidence="5 7" id="KW-0482">Metalloprotease</keyword>
<sequence length="242" mass="29384">MRLFIWRMKKPSQLRFKSNNKFKLRNAITPDSFEKWNKKDADGNTVVPYVIGDKEYDDEHLAIIMQVMQKFQITLVLYSKKREKKTFTTLKSKTWWNMLLHHRKTIVMHEMLHLLGLWHEQNRYDAAKYVKIHYDKIKPGNEQWLKRCLKMTQKNPIRTYGLPYDYLSVMHYHQYALLYEFDLVFKCDRYGKTSYYLTPPDEDLDTNWPIRSIALREIMEKAFGARTIRFLAHPEEEDLLYM</sequence>
<evidence type="ECO:0000256" key="1">
    <source>
        <dbReference type="ARBA" id="ARBA00022670"/>
    </source>
</evidence>
<keyword evidence="2 7" id="KW-0479">Metal-binding</keyword>
<reference evidence="10" key="1">
    <citation type="submission" date="2022-11" db="UniProtKB">
        <authorList>
            <consortium name="WormBaseParasite"/>
        </authorList>
    </citation>
    <scope>IDENTIFICATION</scope>
</reference>
<evidence type="ECO:0000256" key="5">
    <source>
        <dbReference type="ARBA" id="ARBA00023049"/>
    </source>
</evidence>
<keyword evidence="6" id="KW-1015">Disulfide bond</keyword>
<feature type="binding site" evidence="7">
    <location>
        <position position="119"/>
    </location>
    <ligand>
        <name>Zn(2+)</name>
        <dbReference type="ChEBI" id="CHEBI:29105"/>
        <note>catalytic</note>
    </ligand>
</feature>
<dbReference type="GO" id="GO:0004222">
    <property type="term" value="F:metalloendopeptidase activity"/>
    <property type="evidence" value="ECO:0007669"/>
    <property type="project" value="UniProtKB-UniRule"/>
</dbReference>
<dbReference type="SMART" id="SM00235">
    <property type="entry name" value="ZnMc"/>
    <property type="match status" value="1"/>
</dbReference>
<evidence type="ECO:0000256" key="3">
    <source>
        <dbReference type="ARBA" id="ARBA00022801"/>
    </source>
</evidence>
<comment type="cofactor">
    <cofactor evidence="7">
        <name>Zn(2+)</name>
        <dbReference type="ChEBI" id="CHEBI:29105"/>
    </cofactor>
    <text evidence="7">Binds 1 zinc ion per subunit.</text>
</comment>
<feature type="active site" evidence="7">
    <location>
        <position position="110"/>
    </location>
</feature>
<accession>A0A915CSA0</accession>
<keyword evidence="1 7" id="KW-0645">Protease</keyword>
<dbReference type="Gene3D" id="3.40.390.10">
    <property type="entry name" value="Collagenase (Catalytic Domain)"/>
    <property type="match status" value="1"/>
</dbReference>
<organism evidence="9 10">
    <name type="scientific">Ditylenchus dipsaci</name>
    <dbReference type="NCBI Taxonomy" id="166011"/>
    <lineage>
        <taxon>Eukaryota</taxon>
        <taxon>Metazoa</taxon>
        <taxon>Ecdysozoa</taxon>
        <taxon>Nematoda</taxon>
        <taxon>Chromadorea</taxon>
        <taxon>Rhabditida</taxon>
        <taxon>Tylenchina</taxon>
        <taxon>Tylenchomorpha</taxon>
        <taxon>Sphaerularioidea</taxon>
        <taxon>Anguinidae</taxon>
        <taxon>Anguininae</taxon>
        <taxon>Ditylenchus</taxon>
    </lineage>
</organism>
<protein>
    <submittedName>
        <fullName evidence="10">Peptidase M12A domain-containing protein</fullName>
    </submittedName>
</protein>
<dbReference type="InterPro" id="IPR024079">
    <property type="entry name" value="MetalloPept_cat_dom_sf"/>
</dbReference>
<dbReference type="Proteomes" id="UP000887574">
    <property type="component" value="Unplaced"/>
</dbReference>
<comment type="caution">
    <text evidence="7">Lacks conserved residue(s) required for the propagation of feature annotation.</text>
</comment>
<dbReference type="PANTHER" id="PTHR10127:SF780">
    <property type="entry name" value="METALLOENDOPEPTIDASE"/>
    <property type="match status" value="1"/>
</dbReference>
<dbReference type="WBParaSite" id="jg11682">
    <property type="protein sequence ID" value="jg11682"/>
    <property type="gene ID" value="jg11682"/>
</dbReference>
<evidence type="ECO:0000256" key="2">
    <source>
        <dbReference type="ARBA" id="ARBA00022723"/>
    </source>
</evidence>
<dbReference type="SUPFAM" id="SSF55486">
    <property type="entry name" value="Metalloproteases ('zincins'), catalytic domain"/>
    <property type="match status" value="1"/>
</dbReference>
<evidence type="ECO:0000313" key="9">
    <source>
        <dbReference type="Proteomes" id="UP000887574"/>
    </source>
</evidence>
<feature type="binding site" evidence="7">
    <location>
        <position position="113"/>
    </location>
    <ligand>
        <name>Zn(2+)</name>
        <dbReference type="ChEBI" id="CHEBI:29105"/>
        <note>catalytic</note>
    </ligand>
</feature>
<evidence type="ECO:0000313" key="10">
    <source>
        <dbReference type="WBParaSite" id="jg11682"/>
    </source>
</evidence>
<dbReference type="GO" id="GO:0008270">
    <property type="term" value="F:zinc ion binding"/>
    <property type="evidence" value="ECO:0007669"/>
    <property type="project" value="UniProtKB-UniRule"/>
</dbReference>
<dbReference type="GO" id="GO:0006508">
    <property type="term" value="P:proteolysis"/>
    <property type="evidence" value="ECO:0007669"/>
    <property type="project" value="UniProtKB-KW"/>
</dbReference>
<evidence type="ECO:0000256" key="7">
    <source>
        <dbReference type="PROSITE-ProRule" id="PRU01211"/>
    </source>
</evidence>
<keyword evidence="4 7" id="KW-0862">Zinc</keyword>
<dbReference type="Pfam" id="PF01400">
    <property type="entry name" value="Astacin"/>
    <property type="match status" value="1"/>
</dbReference>
<dbReference type="PANTHER" id="PTHR10127">
    <property type="entry name" value="DISCOIDIN, CUB, EGF, LAMININ , AND ZINC METALLOPROTEASE DOMAIN CONTAINING"/>
    <property type="match status" value="1"/>
</dbReference>